<dbReference type="AlphaFoldDB" id="A0A0G0L6W7"/>
<proteinExistence type="predicted"/>
<evidence type="ECO:0000313" key="2">
    <source>
        <dbReference type="Proteomes" id="UP000033934"/>
    </source>
</evidence>
<sequence length="108" mass="12056">MSPQVLNKPIPVQYHDGNLKILIKLPLKNGEKFNIEIIKPQKKSHLANFEKIAKETYGIWKDDDNKARKKTTKKKGFGIGGLKAISELGITGGPKNLSSIIDEVLYGR</sequence>
<reference evidence="1 2" key="1">
    <citation type="journal article" date="2015" name="Nature">
        <title>rRNA introns, odd ribosomes, and small enigmatic genomes across a large radiation of phyla.</title>
        <authorList>
            <person name="Brown C.T."/>
            <person name="Hug L.A."/>
            <person name="Thomas B.C."/>
            <person name="Sharon I."/>
            <person name="Castelle C.J."/>
            <person name="Singh A."/>
            <person name="Wilkins M.J."/>
            <person name="Williams K.H."/>
            <person name="Banfield J.F."/>
        </authorList>
    </citation>
    <scope>NUCLEOTIDE SEQUENCE [LARGE SCALE GENOMIC DNA]</scope>
</reference>
<dbReference type="EMBL" id="LBVO01000063">
    <property type="protein sequence ID" value="KKQ86757.1"/>
    <property type="molecule type" value="Genomic_DNA"/>
</dbReference>
<evidence type="ECO:0000313" key="1">
    <source>
        <dbReference type="EMBL" id="KKQ86757.1"/>
    </source>
</evidence>
<gene>
    <name evidence="1" type="ORF">UT11_C0063G0007</name>
</gene>
<name>A0A0G0L6W7_9BACT</name>
<organism evidence="1 2">
    <name type="scientific">Berkelbacteria bacterium GW2011_GWA2_38_9</name>
    <dbReference type="NCBI Taxonomy" id="1618334"/>
    <lineage>
        <taxon>Bacteria</taxon>
        <taxon>Candidatus Berkelbacteria</taxon>
    </lineage>
</organism>
<accession>A0A0G0L6W7</accession>
<dbReference type="Proteomes" id="UP000033934">
    <property type="component" value="Unassembled WGS sequence"/>
</dbReference>
<protein>
    <submittedName>
        <fullName evidence="1">Uncharacterized protein</fullName>
    </submittedName>
</protein>
<comment type="caution">
    <text evidence="1">The sequence shown here is derived from an EMBL/GenBank/DDBJ whole genome shotgun (WGS) entry which is preliminary data.</text>
</comment>
<dbReference type="InterPro" id="IPR008203">
    <property type="entry name" value="AF2212-like"/>
</dbReference>
<dbReference type="Pfam" id="PF01954">
    <property type="entry name" value="AF2212-like"/>
    <property type="match status" value="1"/>
</dbReference>